<accession>A0A6I6AAT0</accession>
<dbReference type="AlphaFoldDB" id="A0A6I6AAT0"/>
<keyword evidence="2" id="KW-1185">Reference proteome</keyword>
<name>A0A6I6AAT0_9PLAN</name>
<dbReference type="EMBL" id="CP043930">
    <property type="protein sequence ID" value="QGQ22662.1"/>
    <property type="molecule type" value="Genomic_DNA"/>
</dbReference>
<evidence type="ECO:0000313" key="2">
    <source>
        <dbReference type="Proteomes" id="UP000427281"/>
    </source>
</evidence>
<sequence length="97" mass="10769">MWIVFRTIGLLAICCLLMLPVQGAEQGSGGRVEQARTFIEQLNRREASKAVREFDAVMAKALSAERLQALWVYRPATGRTCGVISPPRPLERSHSPC</sequence>
<gene>
    <name evidence="1" type="ORF">F1728_08230</name>
</gene>
<reference evidence="1 2" key="1">
    <citation type="submission" date="2019-09" db="EMBL/GenBank/DDBJ databases">
        <title>Gimesia benthica sp. nov., a novel bacterium isolated from deep-sea water of the Northwest Indian Ocean.</title>
        <authorList>
            <person name="Dai X."/>
        </authorList>
    </citation>
    <scope>NUCLEOTIDE SEQUENCE [LARGE SCALE GENOMIC DNA]</scope>
    <source>
        <strain evidence="1 2">E7</strain>
    </source>
</reference>
<dbReference type="Gene3D" id="3.10.450.590">
    <property type="match status" value="1"/>
</dbReference>
<organism evidence="1 2">
    <name type="scientific">Gimesia benthica</name>
    <dbReference type="NCBI Taxonomy" id="2608982"/>
    <lineage>
        <taxon>Bacteria</taxon>
        <taxon>Pseudomonadati</taxon>
        <taxon>Planctomycetota</taxon>
        <taxon>Planctomycetia</taxon>
        <taxon>Planctomycetales</taxon>
        <taxon>Planctomycetaceae</taxon>
        <taxon>Gimesia</taxon>
    </lineage>
</organism>
<evidence type="ECO:0000313" key="1">
    <source>
        <dbReference type="EMBL" id="QGQ22662.1"/>
    </source>
</evidence>
<proteinExistence type="predicted"/>
<dbReference type="Proteomes" id="UP000427281">
    <property type="component" value="Chromosome"/>
</dbReference>
<protein>
    <submittedName>
        <fullName evidence="1">Uncharacterized protein</fullName>
    </submittedName>
</protein>
<dbReference type="KEGG" id="gim:F1728_08230"/>